<evidence type="ECO:0000313" key="2">
    <source>
        <dbReference type="EMBL" id="CAG8791901.1"/>
    </source>
</evidence>
<accession>A0A9N9JSP8</accession>
<keyword evidence="1" id="KW-0812">Transmembrane</keyword>
<keyword evidence="1" id="KW-0472">Membrane</keyword>
<feature type="transmembrane region" description="Helical" evidence="1">
    <location>
        <begin position="85"/>
        <end position="110"/>
    </location>
</feature>
<sequence>CNCVVGVGFVLLESAWRNSTLPSLFSFVLSESPWSKFYVSVVIQYNCIVGVGFALLESAWRNSTAIVSLVSVSFFQNHLEVNSTFLLLFSKFYVFIIIQCNCVIGVNFVLSESPWSKFYISIVIQ</sequence>
<name>A0A9N9JSP8_9GLOM</name>
<dbReference type="AlphaFoldDB" id="A0A9N9JSP8"/>
<feature type="non-terminal residue" evidence="2">
    <location>
        <position position="125"/>
    </location>
</feature>
<comment type="caution">
    <text evidence="2">The sequence shown here is derived from an EMBL/GenBank/DDBJ whole genome shotgun (WGS) entry which is preliminary data.</text>
</comment>
<dbReference type="EMBL" id="CAJVPY010027970">
    <property type="protein sequence ID" value="CAG8791901.1"/>
    <property type="molecule type" value="Genomic_DNA"/>
</dbReference>
<keyword evidence="3" id="KW-1185">Reference proteome</keyword>
<evidence type="ECO:0000256" key="1">
    <source>
        <dbReference type="SAM" id="Phobius"/>
    </source>
</evidence>
<evidence type="ECO:0000313" key="3">
    <source>
        <dbReference type="Proteomes" id="UP000789405"/>
    </source>
</evidence>
<keyword evidence="1" id="KW-1133">Transmembrane helix</keyword>
<feature type="non-terminal residue" evidence="2">
    <location>
        <position position="1"/>
    </location>
</feature>
<feature type="transmembrane region" description="Helical" evidence="1">
    <location>
        <begin position="37"/>
        <end position="56"/>
    </location>
</feature>
<organism evidence="2 3">
    <name type="scientific">Dentiscutata erythropus</name>
    <dbReference type="NCBI Taxonomy" id="1348616"/>
    <lineage>
        <taxon>Eukaryota</taxon>
        <taxon>Fungi</taxon>
        <taxon>Fungi incertae sedis</taxon>
        <taxon>Mucoromycota</taxon>
        <taxon>Glomeromycotina</taxon>
        <taxon>Glomeromycetes</taxon>
        <taxon>Diversisporales</taxon>
        <taxon>Gigasporaceae</taxon>
        <taxon>Dentiscutata</taxon>
    </lineage>
</organism>
<proteinExistence type="predicted"/>
<gene>
    <name evidence="2" type="ORF">DERYTH_LOCUS21590</name>
</gene>
<reference evidence="2" key="1">
    <citation type="submission" date="2021-06" db="EMBL/GenBank/DDBJ databases">
        <authorList>
            <person name="Kallberg Y."/>
            <person name="Tangrot J."/>
            <person name="Rosling A."/>
        </authorList>
    </citation>
    <scope>NUCLEOTIDE SEQUENCE</scope>
    <source>
        <strain evidence="2">MA453B</strain>
    </source>
</reference>
<protein>
    <submittedName>
        <fullName evidence="2">10125_t:CDS:1</fullName>
    </submittedName>
</protein>
<dbReference type="Proteomes" id="UP000789405">
    <property type="component" value="Unassembled WGS sequence"/>
</dbReference>